<evidence type="ECO:0000256" key="7">
    <source>
        <dbReference type="ARBA" id="ARBA00022949"/>
    </source>
</evidence>
<comment type="subcellular location">
    <subcellularLocation>
        <location evidence="1">Cell junction</location>
        <location evidence="1">Gap junction</location>
    </subcellularLocation>
    <subcellularLocation>
        <location evidence="2 12">Cell membrane</location>
        <topology evidence="2 12">Multi-pass membrane protein</topology>
    </subcellularLocation>
</comment>
<evidence type="ECO:0000313" key="14">
    <source>
        <dbReference type="WBParaSite" id="PEQ_0000284101-mRNA-1"/>
    </source>
</evidence>
<proteinExistence type="inferred from homology"/>
<keyword evidence="4" id="KW-1003">Cell membrane</keyword>
<evidence type="ECO:0000256" key="1">
    <source>
        <dbReference type="ARBA" id="ARBA00004610"/>
    </source>
</evidence>
<reference evidence="14" key="1">
    <citation type="submission" date="2022-11" db="UniProtKB">
        <authorList>
            <consortium name="WormBaseParasite"/>
        </authorList>
    </citation>
    <scope>IDENTIFICATION</scope>
</reference>
<dbReference type="GO" id="GO:0034220">
    <property type="term" value="P:monoatomic ion transmembrane transport"/>
    <property type="evidence" value="ECO:0007669"/>
    <property type="project" value="UniProtKB-KW"/>
</dbReference>
<organism evidence="13 14">
    <name type="scientific">Parascaris equorum</name>
    <name type="common">Equine roundworm</name>
    <dbReference type="NCBI Taxonomy" id="6256"/>
    <lineage>
        <taxon>Eukaryota</taxon>
        <taxon>Metazoa</taxon>
        <taxon>Ecdysozoa</taxon>
        <taxon>Nematoda</taxon>
        <taxon>Chromadorea</taxon>
        <taxon>Rhabditida</taxon>
        <taxon>Spirurina</taxon>
        <taxon>Ascaridomorpha</taxon>
        <taxon>Ascaridoidea</taxon>
        <taxon>Ascarididae</taxon>
        <taxon>Parascaris</taxon>
    </lineage>
</organism>
<dbReference type="WBParaSite" id="PEQ_0000284101-mRNA-1">
    <property type="protein sequence ID" value="PEQ_0000284101-mRNA-1"/>
    <property type="gene ID" value="PEQ_0000284101"/>
</dbReference>
<evidence type="ECO:0000256" key="5">
    <source>
        <dbReference type="ARBA" id="ARBA00022692"/>
    </source>
</evidence>
<comment type="function">
    <text evidence="12">Structural component of the gap junctions.</text>
</comment>
<evidence type="ECO:0000256" key="2">
    <source>
        <dbReference type="ARBA" id="ARBA00004651"/>
    </source>
</evidence>
<dbReference type="AlphaFoldDB" id="A0A914R8P9"/>
<keyword evidence="5 12" id="KW-0812">Transmembrane</keyword>
<keyword evidence="11 12" id="KW-0407">Ion channel</keyword>
<sequence>MEQYTENYCWVQNTYWVPFQDLIPHRIDDRERRQIGYYQWVPFALAIASLMFHMPATVWRMLATQSGKMLHFKR</sequence>
<dbReference type="InterPro" id="IPR000990">
    <property type="entry name" value="Innexin"/>
</dbReference>
<dbReference type="Pfam" id="PF00876">
    <property type="entry name" value="Innexin"/>
    <property type="match status" value="1"/>
</dbReference>
<keyword evidence="10 12" id="KW-0472">Membrane</keyword>
<dbReference type="PANTHER" id="PTHR11893:SF25">
    <property type="entry name" value="INNEXIN"/>
    <property type="match status" value="1"/>
</dbReference>
<evidence type="ECO:0000256" key="8">
    <source>
        <dbReference type="ARBA" id="ARBA00022989"/>
    </source>
</evidence>
<accession>A0A914R8P9</accession>
<feature type="transmembrane region" description="Helical" evidence="12">
    <location>
        <begin position="40"/>
        <end position="63"/>
    </location>
</feature>
<keyword evidence="7" id="KW-0965">Cell junction</keyword>
<dbReference type="GO" id="GO:0005921">
    <property type="term" value="C:gap junction"/>
    <property type="evidence" value="ECO:0007669"/>
    <property type="project" value="UniProtKB-SubCell"/>
</dbReference>
<evidence type="ECO:0000256" key="12">
    <source>
        <dbReference type="RuleBase" id="RU010713"/>
    </source>
</evidence>
<protein>
    <recommendedName>
        <fullName evidence="12">Innexin</fullName>
    </recommendedName>
</protein>
<evidence type="ECO:0000256" key="3">
    <source>
        <dbReference type="ARBA" id="ARBA00022448"/>
    </source>
</evidence>
<keyword evidence="8 12" id="KW-1133">Transmembrane helix</keyword>
<dbReference type="PROSITE" id="PS51013">
    <property type="entry name" value="PANNEXIN"/>
    <property type="match status" value="1"/>
</dbReference>
<evidence type="ECO:0000313" key="13">
    <source>
        <dbReference type="Proteomes" id="UP000887564"/>
    </source>
</evidence>
<dbReference type="GO" id="GO:0005243">
    <property type="term" value="F:gap junction channel activity"/>
    <property type="evidence" value="ECO:0007669"/>
    <property type="project" value="TreeGrafter"/>
</dbReference>
<keyword evidence="3 12" id="KW-0813">Transport</keyword>
<name>A0A914R8P9_PAREQ</name>
<dbReference type="PRINTS" id="PR01262">
    <property type="entry name" value="INNEXIN"/>
</dbReference>
<gene>
    <name evidence="12" type="primary">inx</name>
</gene>
<evidence type="ECO:0000256" key="6">
    <source>
        <dbReference type="ARBA" id="ARBA00022868"/>
    </source>
</evidence>
<keyword evidence="13" id="KW-1185">Reference proteome</keyword>
<dbReference type="GO" id="GO:0005886">
    <property type="term" value="C:plasma membrane"/>
    <property type="evidence" value="ECO:0007669"/>
    <property type="project" value="UniProtKB-SubCell"/>
</dbReference>
<evidence type="ECO:0000256" key="10">
    <source>
        <dbReference type="ARBA" id="ARBA00023136"/>
    </source>
</evidence>
<keyword evidence="9 12" id="KW-0406">Ion transport</keyword>
<comment type="similarity">
    <text evidence="12">Belongs to the pannexin family.</text>
</comment>
<evidence type="ECO:0000256" key="11">
    <source>
        <dbReference type="ARBA" id="ARBA00023303"/>
    </source>
</evidence>
<evidence type="ECO:0000256" key="4">
    <source>
        <dbReference type="ARBA" id="ARBA00022475"/>
    </source>
</evidence>
<comment type="caution">
    <text evidence="12">Lacks conserved residue(s) required for the propagation of feature annotation.</text>
</comment>
<keyword evidence="6" id="KW-0303">Gap junction</keyword>
<dbReference type="Proteomes" id="UP000887564">
    <property type="component" value="Unplaced"/>
</dbReference>
<evidence type="ECO:0000256" key="9">
    <source>
        <dbReference type="ARBA" id="ARBA00023065"/>
    </source>
</evidence>
<dbReference type="PANTHER" id="PTHR11893">
    <property type="entry name" value="INNEXIN"/>
    <property type="match status" value="1"/>
</dbReference>